<name>A9BR35_DELAS</name>
<reference evidence="2" key="2">
    <citation type="submission" date="2007-11" db="EMBL/GenBank/DDBJ databases">
        <title>Complete sequence of Delftia acidovorans DSM 14801 / SPH-1.</title>
        <authorList>
            <person name="Copeland A."/>
            <person name="Lucas S."/>
            <person name="Lapidus A."/>
            <person name="Barry K."/>
            <person name="Glavina del Rio T."/>
            <person name="Dalin E."/>
            <person name="Tice H."/>
            <person name="Pitluck S."/>
            <person name="Lowry S."/>
            <person name="Clum A."/>
            <person name="Schmutz J."/>
            <person name="Larimer F."/>
            <person name="Land M."/>
            <person name="Hauser L."/>
            <person name="Kyrpides N."/>
            <person name="Kim E."/>
            <person name="Schleheck D."/>
            <person name="Richardson P."/>
        </authorList>
    </citation>
    <scope>NUCLEOTIDE SEQUENCE [LARGE SCALE GENOMIC DNA]</scope>
    <source>
        <strain evidence="2">DSM 14801 / SPH-1</strain>
    </source>
</reference>
<sequence length="71" mass="7182">MALQQGVELLGAFRRGRGVVVFAGHLVRGEGACAELLDDVAQLVEIGAGGWGHGNSLGSWTPAAPQACGPV</sequence>
<gene>
    <name evidence="1" type="ordered locus">Daci_0344</name>
</gene>
<proteinExistence type="predicted"/>
<dbReference type="Proteomes" id="UP000000784">
    <property type="component" value="Chromosome"/>
</dbReference>
<evidence type="ECO:0000313" key="2">
    <source>
        <dbReference type="Proteomes" id="UP000000784"/>
    </source>
</evidence>
<accession>A9BR35</accession>
<evidence type="ECO:0000313" key="1">
    <source>
        <dbReference type="EMBL" id="ABX32990.1"/>
    </source>
</evidence>
<reference evidence="1 2" key="1">
    <citation type="journal article" date="2004" name="Appl. Environ. Microbiol.">
        <title>Mineralization of individual congeners of linear alkylbenzenesulfonate by defined pairs of heterotrophic bacteria.</title>
        <authorList>
            <person name="Schleheck D."/>
            <person name="Knepper T.P."/>
            <person name="Fischer K."/>
            <person name="Cook A.M."/>
        </authorList>
    </citation>
    <scope>NUCLEOTIDE SEQUENCE [LARGE SCALE GENOMIC DNA]</scope>
    <source>
        <strain evidence="2">DSM 14801 / SPH-1</strain>
    </source>
</reference>
<keyword evidence="2" id="KW-1185">Reference proteome</keyword>
<protein>
    <submittedName>
        <fullName evidence="1">Uncharacterized protein</fullName>
    </submittedName>
</protein>
<dbReference type="EMBL" id="CP000884">
    <property type="protein sequence ID" value="ABX32990.1"/>
    <property type="molecule type" value="Genomic_DNA"/>
</dbReference>
<dbReference type="HOGENOM" id="CLU_2733377_0_0_4"/>
<organism evidence="1 2">
    <name type="scientific">Delftia acidovorans (strain DSM 14801 / SPH-1)</name>
    <dbReference type="NCBI Taxonomy" id="398578"/>
    <lineage>
        <taxon>Bacteria</taxon>
        <taxon>Pseudomonadati</taxon>
        <taxon>Pseudomonadota</taxon>
        <taxon>Betaproteobacteria</taxon>
        <taxon>Burkholderiales</taxon>
        <taxon>Comamonadaceae</taxon>
        <taxon>Delftia</taxon>
    </lineage>
</organism>
<dbReference type="KEGG" id="dac:Daci_0344"/>
<dbReference type="AlphaFoldDB" id="A9BR35"/>